<feature type="binding site" evidence="4">
    <location>
        <position position="51"/>
    </location>
    <ligand>
        <name>AMP</name>
        <dbReference type="ChEBI" id="CHEBI:456215"/>
    </ligand>
</feature>
<protein>
    <recommendedName>
        <fullName evidence="7">PDEase domain-containing protein</fullName>
    </recommendedName>
</protein>
<dbReference type="InterPro" id="IPR002073">
    <property type="entry name" value="PDEase_catalytic_dom"/>
</dbReference>
<accession>A0A7S2EUC0</accession>
<dbReference type="InterPro" id="IPR003607">
    <property type="entry name" value="HD/PDEase_dom"/>
</dbReference>
<dbReference type="PROSITE" id="PS00126">
    <property type="entry name" value="PDEASE_I_1"/>
    <property type="match status" value="1"/>
</dbReference>
<feature type="domain" description="PDEase" evidence="7">
    <location>
        <begin position="1"/>
        <end position="280"/>
    </location>
</feature>
<dbReference type="InterPro" id="IPR023088">
    <property type="entry name" value="PDEase"/>
</dbReference>
<keyword evidence="2" id="KW-0378">Hydrolase</keyword>
<evidence type="ECO:0000256" key="2">
    <source>
        <dbReference type="ARBA" id="ARBA00022801"/>
    </source>
</evidence>
<sequence length="280" mass="31677">MNRHHVHSYHNWYHAVSTMHGSFLLLTLAGADEFLNDRDIFAILFGALVHDVEHTGNNNDFEVKNNTSLAQKYSRSVLESHSVSETVSMLENPNLDVLKNVNDEDRGYIMNFMEEIILATDVAHHGETTESLRNLVLSQHDDTDSIKDPFFNKEDLESRLLLGRAITHAADISNPVHAKFEVAKDWCCRVSVEFSLQAMNEKKNGLPVTPYMDGLETGVDIAKMQINFMLFVVNPFFKVLAQVLPRAVCLAENAIVNTDCYREILATHLLTEEKNDKSDS</sequence>
<feature type="binding site" evidence="4">
    <location>
        <position position="225"/>
    </location>
    <ligand>
        <name>AMP</name>
        <dbReference type="ChEBI" id="CHEBI:456215"/>
    </ligand>
</feature>
<feature type="active site" description="Proton donor" evidence="3">
    <location>
        <position position="10"/>
    </location>
</feature>
<evidence type="ECO:0000259" key="7">
    <source>
        <dbReference type="PROSITE" id="PS51845"/>
    </source>
</evidence>
<evidence type="ECO:0000256" key="3">
    <source>
        <dbReference type="PIRSR" id="PIRSR623088-1"/>
    </source>
</evidence>
<dbReference type="EMBL" id="HBGN01038889">
    <property type="protein sequence ID" value="CAD9357186.1"/>
    <property type="molecule type" value="Transcribed_RNA"/>
</dbReference>
<keyword evidence="6" id="KW-0732">Signal</keyword>
<proteinExistence type="predicted"/>
<feature type="binding site" evidence="5">
    <location>
        <position position="14"/>
    </location>
    <ligand>
        <name>Zn(2+)</name>
        <dbReference type="ChEBI" id="CHEBI:29105"/>
        <label>1</label>
    </ligand>
</feature>
<feature type="binding site" evidence="5">
    <location>
        <position position="51"/>
    </location>
    <ligand>
        <name>Zn(2+)</name>
        <dbReference type="ChEBI" id="CHEBI:29105"/>
        <label>1</label>
    </ligand>
</feature>
<keyword evidence="1 5" id="KW-0479">Metal-binding</keyword>
<dbReference type="SUPFAM" id="SSF109604">
    <property type="entry name" value="HD-domain/PDEase-like"/>
    <property type="match status" value="1"/>
</dbReference>
<dbReference type="Gene3D" id="1.10.1300.10">
    <property type="entry name" value="3'5'-cyclic nucleotide phosphodiesterase, catalytic domain"/>
    <property type="match status" value="1"/>
</dbReference>
<reference evidence="8" key="1">
    <citation type="submission" date="2021-01" db="EMBL/GenBank/DDBJ databases">
        <authorList>
            <person name="Corre E."/>
            <person name="Pelletier E."/>
            <person name="Niang G."/>
            <person name="Scheremetjew M."/>
            <person name="Finn R."/>
            <person name="Kale V."/>
            <person name="Holt S."/>
            <person name="Cochrane G."/>
            <person name="Meng A."/>
            <person name="Brown T."/>
            <person name="Cohen L."/>
        </authorList>
    </citation>
    <scope>NUCLEOTIDE SEQUENCE</scope>
    <source>
        <strain evidence="8">Pop2</strain>
    </source>
</reference>
<feature type="binding site" evidence="5">
    <location>
        <position position="50"/>
    </location>
    <ligand>
        <name>Zn(2+)</name>
        <dbReference type="ChEBI" id="CHEBI:29105"/>
        <label>1</label>
    </ligand>
</feature>
<feature type="chain" id="PRO_5031060444" description="PDEase domain-containing protein" evidence="6">
    <location>
        <begin position="32"/>
        <end position="280"/>
    </location>
</feature>
<feature type="binding site" evidence="4">
    <location>
        <position position="171"/>
    </location>
    <ligand>
        <name>AMP</name>
        <dbReference type="ChEBI" id="CHEBI:456215"/>
    </ligand>
</feature>
<dbReference type="AlphaFoldDB" id="A0A7S2EUC0"/>
<feature type="binding site" evidence="4">
    <location>
        <begin position="10"/>
        <end position="14"/>
    </location>
    <ligand>
        <name>AMP</name>
        <dbReference type="ChEBI" id="CHEBI:456215"/>
    </ligand>
</feature>
<dbReference type="PROSITE" id="PS51845">
    <property type="entry name" value="PDEASE_I_2"/>
    <property type="match status" value="1"/>
</dbReference>
<feature type="binding site" evidence="5">
    <location>
        <position position="171"/>
    </location>
    <ligand>
        <name>Zn(2+)</name>
        <dbReference type="ChEBI" id="CHEBI:29105"/>
        <label>1</label>
    </ligand>
</feature>
<evidence type="ECO:0000313" key="8">
    <source>
        <dbReference type="EMBL" id="CAD9357186.1"/>
    </source>
</evidence>
<name>A0A7S2EUC0_9STRA</name>
<organism evidence="8">
    <name type="scientific">Ditylum brightwellii</name>
    <dbReference type="NCBI Taxonomy" id="49249"/>
    <lineage>
        <taxon>Eukaryota</taxon>
        <taxon>Sar</taxon>
        <taxon>Stramenopiles</taxon>
        <taxon>Ochrophyta</taxon>
        <taxon>Bacillariophyta</taxon>
        <taxon>Mediophyceae</taxon>
        <taxon>Lithodesmiophycidae</taxon>
        <taxon>Lithodesmiales</taxon>
        <taxon>Lithodesmiaceae</taxon>
        <taxon>Ditylum</taxon>
    </lineage>
</organism>
<gene>
    <name evidence="8" type="ORF">DBRI1063_LOCUS24881</name>
</gene>
<evidence type="ECO:0000256" key="5">
    <source>
        <dbReference type="PIRSR" id="PIRSR623088-3"/>
    </source>
</evidence>
<dbReference type="InterPro" id="IPR023174">
    <property type="entry name" value="PDEase_CS"/>
</dbReference>
<feature type="signal peptide" evidence="6">
    <location>
        <begin position="1"/>
        <end position="31"/>
    </location>
</feature>
<dbReference type="InterPro" id="IPR036971">
    <property type="entry name" value="PDEase_catalytic_dom_sf"/>
</dbReference>
<dbReference type="Pfam" id="PF00233">
    <property type="entry name" value="PDEase_I"/>
    <property type="match status" value="1"/>
</dbReference>
<dbReference type="PRINTS" id="PR00387">
    <property type="entry name" value="PDIESTERASE1"/>
</dbReference>
<evidence type="ECO:0000256" key="6">
    <source>
        <dbReference type="SAM" id="SignalP"/>
    </source>
</evidence>
<dbReference type="CDD" id="cd00077">
    <property type="entry name" value="HDc"/>
    <property type="match status" value="1"/>
</dbReference>
<feature type="binding site" evidence="5">
    <location>
        <position position="51"/>
    </location>
    <ligand>
        <name>Zn(2+)</name>
        <dbReference type="ChEBI" id="CHEBI:29105"/>
        <label>2</label>
    </ligand>
</feature>
<evidence type="ECO:0000256" key="1">
    <source>
        <dbReference type="ARBA" id="ARBA00022723"/>
    </source>
</evidence>
<dbReference type="GO" id="GO:0007165">
    <property type="term" value="P:signal transduction"/>
    <property type="evidence" value="ECO:0007669"/>
    <property type="project" value="InterPro"/>
</dbReference>
<dbReference type="GO" id="GO:0046872">
    <property type="term" value="F:metal ion binding"/>
    <property type="evidence" value="ECO:0007669"/>
    <property type="project" value="UniProtKB-KW"/>
</dbReference>
<dbReference type="PANTHER" id="PTHR11347">
    <property type="entry name" value="CYCLIC NUCLEOTIDE PHOSPHODIESTERASE"/>
    <property type="match status" value="1"/>
</dbReference>
<evidence type="ECO:0000256" key="4">
    <source>
        <dbReference type="PIRSR" id="PIRSR623088-2"/>
    </source>
</evidence>
<dbReference type="GO" id="GO:0004114">
    <property type="term" value="F:3',5'-cyclic-nucleotide phosphodiesterase activity"/>
    <property type="evidence" value="ECO:0007669"/>
    <property type="project" value="InterPro"/>
</dbReference>